<accession>A0A151NFD5</accession>
<comment type="caution">
    <text evidence="1">The sequence shown here is derived from an EMBL/GenBank/DDBJ whole genome shotgun (WGS) entry which is preliminary data.</text>
</comment>
<dbReference type="EMBL" id="AKHW03003201">
    <property type="protein sequence ID" value="KYO35497.1"/>
    <property type="molecule type" value="Genomic_DNA"/>
</dbReference>
<evidence type="ECO:0000313" key="1">
    <source>
        <dbReference type="EMBL" id="KYO35497.1"/>
    </source>
</evidence>
<dbReference type="eggNOG" id="ENOG502SAD6">
    <property type="taxonomic scope" value="Eukaryota"/>
</dbReference>
<proteinExistence type="predicted"/>
<protein>
    <submittedName>
        <fullName evidence="1">Protein FAM217A</fullName>
    </submittedName>
</protein>
<sequence>MPLGFGALRGRNGGRRGGAQGAPFAGGVYGTGFSRQSLQTCDLEPDVHLCENKYCPSGDVIGTGGLLQKRTQLNQNNNKEGTFNSWGYTHNKVNATVNRDISKLQVKTVSGSKDISLNFFTLNCTLLVAHMNKYQTASYPGVEQAALGVYWTNGDGDFCKARNEAIASSSYSAAETIACSFPEKDSSKYKKPENKKKVGTDVKFSKKWHIQS</sequence>
<evidence type="ECO:0000313" key="2">
    <source>
        <dbReference type="Proteomes" id="UP000050525"/>
    </source>
</evidence>
<reference evidence="1 2" key="1">
    <citation type="journal article" date="2012" name="Genome Biol.">
        <title>Sequencing three crocodilian genomes to illuminate the evolution of archosaurs and amniotes.</title>
        <authorList>
            <person name="St John J.A."/>
            <person name="Braun E.L."/>
            <person name="Isberg S.R."/>
            <person name="Miles L.G."/>
            <person name="Chong A.Y."/>
            <person name="Gongora J."/>
            <person name="Dalzell P."/>
            <person name="Moran C."/>
            <person name="Bed'hom B."/>
            <person name="Abzhanov A."/>
            <person name="Burgess S.C."/>
            <person name="Cooksey A.M."/>
            <person name="Castoe T.A."/>
            <person name="Crawford N.G."/>
            <person name="Densmore L.D."/>
            <person name="Drew J.C."/>
            <person name="Edwards S.V."/>
            <person name="Faircloth B.C."/>
            <person name="Fujita M.K."/>
            <person name="Greenwold M.J."/>
            <person name="Hoffmann F.G."/>
            <person name="Howard J.M."/>
            <person name="Iguchi T."/>
            <person name="Janes D.E."/>
            <person name="Khan S.Y."/>
            <person name="Kohno S."/>
            <person name="de Koning A.J."/>
            <person name="Lance S.L."/>
            <person name="McCarthy F.M."/>
            <person name="McCormack J.E."/>
            <person name="Merchant M.E."/>
            <person name="Peterson D.G."/>
            <person name="Pollock D.D."/>
            <person name="Pourmand N."/>
            <person name="Raney B.J."/>
            <person name="Roessler K.A."/>
            <person name="Sanford J.R."/>
            <person name="Sawyer R.H."/>
            <person name="Schmidt C.J."/>
            <person name="Triplett E.W."/>
            <person name="Tuberville T.D."/>
            <person name="Venegas-Anaya M."/>
            <person name="Howard J.T."/>
            <person name="Jarvis E.D."/>
            <person name="Guillette L.J.Jr."/>
            <person name="Glenn T.C."/>
            <person name="Green R.E."/>
            <person name="Ray D.A."/>
        </authorList>
    </citation>
    <scope>NUCLEOTIDE SEQUENCE [LARGE SCALE GENOMIC DNA]</scope>
    <source>
        <strain evidence="1">KSC_2009_1</strain>
    </source>
</reference>
<dbReference type="Proteomes" id="UP000050525">
    <property type="component" value="Unassembled WGS sequence"/>
</dbReference>
<name>A0A151NFD5_ALLMI</name>
<dbReference type="AlphaFoldDB" id="A0A151NFD5"/>
<keyword evidence="2" id="KW-1185">Reference proteome</keyword>
<gene>
    <name evidence="1" type="primary">FAM217A</name>
    <name evidence="1" type="ORF">Y1Q_0008062</name>
</gene>
<organism evidence="1 2">
    <name type="scientific">Alligator mississippiensis</name>
    <name type="common">American alligator</name>
    <dbReference type="NCBI Taxonomy" id="8496"/>
    <lineage>
        <taxon>Eukaryota</taxon>
        <taxon>Metazoa</taxon>
        <taxon>Chordata</taxon>
        <taxon>Craniata</taxon>
        <taxon>Vertebrata</taxon>
        <taxon>Euteleostomi</taxon>
        <taxon>Archelosauria</taxon>
        <taxon>Archosauria</taxon>
        <taxon>Crocodylia</taxon>
        <taxon>Alligatoridae</taxon>
        <taxon>Alligatorinae</taxon>
        <taxon>Alligator</taxon>
    </lineage>
</organism>